<evidence type="ECO:0000313" key="1">
    <source>
        <dbReference type="EMBL" id="MEO3712590.1"/>
    </source>
</evidence>
<name>A0ABV0GC06_9BURK</name>
<dbReference type="Proteomes" id="UP001462640">
    <property type="component" value="Unassembled WGS sequence"/>
</dbReference>
<protein>
    <submittedName>
        <fullName evidence="1">Uncharacterized protein</fullName>
    </submittedName>
</protein>
<reference evidence="1 2" key="1">
    <citation type="submission" date="2024-05" db="EMBL/GenBank/DDBJ databases">
        <title>Roseateles sp. 2.12 16S ribosomal RNA gene Genome sequencing and assembly.</title>
        <authorList>
            <person name="Woo H."/>
        </authorList>
    </citation>
    <scope>NUCLEOTIDE SEQUENCE [LARGE SCALE GENOMIC DNA]</scope>
    <source>
        <strain evidence="1 2">2.12</strain>
    </source>
</reference>
<accession>A0ABV0GC06</accession>
<comment type="caution">
    <text evidence="1">The sequence shown here is derived from an EMBL/GenBank/DDBJ whole genome shotgun (WGS) entry which is preliminary data.</text>
</comment>
<organism evidence="1 2">
    <name type="scientific">Roseateles flavus</name>
    <dbReference type="NCBI Taxonomy" id="3149041"/>
    <lineage>
        <taxon>Bacteria</taxon>
        <taxon>Pseudomonadati</taxon>
        <taxon>Pseudomonadota</taxon>
        <taxon>Betaproteobacteria</taxon>
        <taxon>Burkholderiales</taxon>
        <taxon>Sphaerotilaceae</taxon>
        <taxon>Roseateles</taxon>
    </lineage>
</organism>
<evidence type="ECO:0000313" key="2">
    <source>
        <dbReference type="Proteomes" id="UP001462640"/>
    </source>
</evidence>
<keyword evidence="2" id="KW-1185">Reference proteome</keyword>
<dbReference type="EMBL" id="JBDPZC010000002">
    <property type="protein sequence ID" value="MEO3712590.1"/>
    <property type="molecule type" value="Genomic_DNA"/>
</dbReference>
<gene>
    <name evidence="1" type="ORF">ABDJ40_07390</name>
</gene>
<proteinExistence type="predicted"/>
<sequence>MSPEDTPERQRPMDNALHKPPLRLGQRLRVATCLLLWGGAECLALWRTRRRRRG</sequence>